<dbReference type="RefSeq" id="WP_058248577.1">
    <property type="nucleotide sequence ID" value="NZ_CYSE01000006.1"/>
</dbReference>
<accession>A0A0P1GHA0</accession>
<sequence length="139" mass="15710">MIYQEEDYRAVNAREGKALFIPGKTDEQMKSEYEQREAKANTPLTVELTMTNREADRLCDALDEVLYTYKRAATLFDFMYEALASGYFGADHPGILALCEVSGKAFSAAAEGDGDFVERMNRDFKLEVIAKQREQEQAA</sequence>
<keyword evidence="2" id="KW-1185">Reference proteome</keyword>
<evidence type="ECO:0000313" key="2">
    <source>
        <dbReference type="Proteomes" id="UP000054935"/>
    </source>
</evidence>
<dbReference type="EMBL" id="CYSE01000006">
    <property type="protein sequence ID" value="CUH80723.1"/>
    <property type="molecule type" value="Genomic_DNA"/>
</dbReference>
<reference evidence="1 2" key="1">
    <citation type="submission" date="2015-09" db="EMBL/GenBank/DDBJ databases">
        <authorList>
            <consortium name="Swine Surveillance"/>
        </authorList>
    </citation>
    <scope>NUCLEOTIDE SEQUENCE [LARGE SCALE GENOMIC DNA]</scope>
    <source>
        <strain evidence="1 2">CECT 7648</strain>
    </source>
</reference>
<evidence type="ECO:0000313" key="1">
    <source>
        <dbReference type="EMBL" id="CUH80723.1"/>
    </source>
</evidence>
<gene>
    <name evidence="1" type="ORF">TRN7648_03114</name>
</gene>
<proteinExistence type="predicted"/>
<dbReference type="AlphaFoldDB" id="A0A0P1GHA0"/>
<dbReference type="STRING" id="441103.TRN7648_03114"/>
<protein>
    <submittedName>
        <fullName evidence="1">Uncharacterized protein</fullName>
    </submittedName>
</protein>
<dbReference type="OrthoDB" id="7877251at2"/>
<dbReference type="Proteomes" id="UP000054935">
    <property type="component" value="Unassembled WGS sequence"/>
</dbReference>
<name>A0A0P1GHA0_9RHOB</name>
<organism evidence="1 2">
    <name type="scientific">Tropicibacter naphthalenivorans</name>
    <dbReference type="NCBI Taxonomy" id="441103"/>
    <lineage>
        <taxon>Bacteria</taxon>
        <taxon>Pseudomonadati</taxon>
        <taxon>Pseudomonadota</taxon>
        <taxon>Alphaproteobacteria</taxon>
        <taxon>Rhodobacterales</taxon>
        <taxon>Roseobacteraceae</taxon>
        <taxon>Tropicibacter</taxon>
    </lineage>
</organism>